<gene>
    <name evidence="3" type="ORF">CDL12_28291</name>
</gene>
<evidence type="ECO:0000313" key="4">
    <source>
        <dbReference type="Proteomes" id="UP000231279"/>
    </source>
</evidence>
<keyword evidence="2" id="KW-0472">Membrane</keyword>
<accession>A0A2G9G1M2</accession>
<dbReference type="Gene3D" id="1.10.150.390">
    <property type="match status" value="1"/>
</dbReference>
<keyword evidence="4" id="KW-1185">Reference proteome</keyword>
<dbReference type="Gene3D" id="1.10.1790.20">
    <property type="match status" value="1"/>
</dbReference>
<organism evidence="3 4">
    <name type="scientific">Handroanthus impetiginosus</name>
    <dbReference type="NCBI Taxonomy" id="429701"/>
    <lineage>
        <taxon>Eukaryota</taxon>
        <taxon>Viridiplantae</taxon>
        <taxon>Streptophyta</taxon>
        <taxon>Embryophyta</taxon>
        <taxon>Tracheophyta</taxon>
        <taxon>Spermatophyta</taxon>
        <taxon>Magnoliopsida</taxon>
        <taxon>eudicotyledons</taxon>
        <taxon>Gunneridae</taxon>
        <taxon>Pentapetalae</taxon>
        <taxon>asterids</taxon>
        <taxon>lamiids</taxon>
        <taxon>Lamiales</taxon>
        <taxon>Bignoniaceae</taxon>
        <taxon>Crescentiina</taxon>
        <taxon>Tabebuia alliance</taxon>
        <taxon>Handroanthus</taxon>
    </lineage>
</organism>
<proteinExistence type="predicted"/>
<dbReference type="SUPFAM" id="SSF64484">
    <property type="entry name" value="beta and beta-prime subunits of DNA dependent RNA-polymerase"/>
    <property type="match status" value="1"/>
</dbReference>
<feature type="region of interest" description="Disordered" evidence="1">
    <location>
        <begin position="100"/>
        <end position="128"/>
    </location>
</feature>
<dbReference type="Proteomes" id="UP000231279">
    <property type="component" value="Unassembled WGS sequence"/>
</dbReference>
<evidence type="ECO:0000256" key="1">
    <source>
        <dbReference type="SAM" id="MobiDB-lite"/>
    </source>
</evidence>
<comment type="caution">
    <text evidence="3">The sequence shown here is derived from an EMBL/GenBank/DDBJ whole genome shotgun (WGS) entry which is preliminary data.</text>
</comment>
<dbReference type="OrthoDB" id="1846228at2759"/>
<keyword evidence="3" id="KW-0804">Transcription</keyword>
<dbReference type="PANTHER" id="PTHR48443:SF2">
    <property type="entry name" value="DNA-DIRECTED RNA POLYMERASE SUBUNIT BETA"/>
    <property type="match status" value="1"/>
</dbReference>
<dbReference type="PANTHER" id="PTHR48443">
    <property type="entry name" value="DNA-DIRECTED RNA POLYMERASE SUBUNIT BETA"/>
    <property type="match status" value="1"/>
</dbReference>
<dbReference type="GO" id="GO:0000428">
    <property type="term" value="C:DNA-directed RNA polymerase complex"/>
    <property type="evidence" value="ECO:0007669"/>
    <property type="project" value="UniProtKB-KW"/>
</dbReference>
<protein>
    <submittedName>
        <fullName evidence="3">DNA-directed RNA polymerase</fullName>
        <ecNumber evidence="3">2.7.7.6</ecNumber>
    </submittedName>
</protein>
<dbReference type="EMBL" id="NKXS01007726">
    <property type="protein sequence ID" value="PIM99218.1"/>
    <property type="molecule type" value="Genomic_DNA"/>
</dbReference>
<name>A0A2G9G1M2_9LAMI</name>
<keyword evidence="3" id="KW-0548">Nucleotidyltransferase</keyword>
<dbReference type="AlphaFoldDB" id="A0A2G9G1M2"/>
<sequence>MNLEKRVEGWNERITRILVMLWAFLIGAKLTIVQNRISLVNKIQKVYRSQGVQIHNSFISEANFQEIALVLAKAILWGQIDWLKGIKENVVLGGRVPVGNKLKGLVPHSRQHNKSPLETKRKKRKKTI</sequence>
<dbReference type="EC" id="2.7.7.6" evidence="3"/>
<evidence type="ECO:0000313" key="3">
    <source>
        <dbReference type="EMBL" id="PIM99218.1"/>
    </source>
</evidence>
<dbReference type="GO" id="GO:0003899">
    <property type="term" value="F:DNA-directed RNA polymerase activity"/>
    <property type="evidence" value="ECO:0007669"/>
    <property type="project" value="UniProtKB-EC"/>
</dbReference>
<reference evidence="4" key="1">
    <citation type="journal article" date="2018" name="Gigascience">
        <title>Genome assembly of the Pink Ipe (Handroanthus impetiginosus, Bignoniaceae), a highly valued, ecologically keystone Neotropical timber forest tree.</title>
        <authorList>
            <person name="Silva-Junior O.B."/>
            <person name="Grattapaglia D."/>
            <person name="Novaes E."/>
            <person name="Collevatti R.G."/>
        </authorList>
    </citation>
    <scope>NUCLEOTIDE SEQUENCE [LARGE SCALE GENOMIC DNA]</scope>
    <source>
        <strain evidence="4">cv. UFG-1</strain>
    </source>
</reference>
<evidence type="ECO:0000256" key="2">
    <source>
        <dbReference type="SAM" id="Phobius"/>
    </source>
</evidence>
<keyword evidence="3" id="KW-0240">DNA-directed RNA polymerase</keyword>
<feature type="transmembrane region" description="Helical" evidence="2">
    <location>
        <begin position="14"/>
        <end position="32"/>
    </location>
</feature>
<keyword evidence="2" id="KW-1133">Transmembrane helix</keyword>
<keyword evidence="2" id="KW-0812">Transmembrane</keyword>
<keyword evidence="3" id="KW-0808">Transferase</keyword>